<dbReference type="Pfam" id="PF05893">
    <property type="entry name" value="LuxC"/>
    <property type="match status" value="1"/>
</dbReference>
<evidence type="ECO:0000256" key="4">
    <source>
        <dbReference type="ARBA" id="ARBA00013020"/>
    </source>
</evidence>
<protein>
    <recommendedName>
        <fullName evidence="4">long-chain-fatty-acyl-CoA reductase</fullName>
        <ecNumber evidence="4">1.2.1.50</ecNumber>
    </recommendedName>
</protein>
<dbReference type="RefSeq" id="WP_175362600.1">
    <property type="nucleotide sequence ID" value="NZ_JABFMR010000008.1"/>
</dbReference>
<evidence type="ECO:0000256" key="6">
    <source>
        <dbReference type="ARBA" id="ARBA00023002"/>
    </source>
</evidence>
<evidence type="ECO:0000256" key="7">
    <source>
        <dbReference type="ARBA" id="ARBA00023223"/>
    </source>
</evidence>
<dbReference type="InterPro" id="IPR016162">
    <property type="entry name" value="Ald_DH_N"/>
</dbReference>
<dbReference type="SUPFAM" id="SSF56801">
    <property type="entry name" value="Acetyl-CoA synthetase-like"/>
    <property type="match status" value="1"/>
</dbReference>
<keyword evidence="7" id="KW-0455">Luminescence</keyword>
<keyword evidence="6" id="KW-0560">Oxidoreductase</keyword>
<reference evidence="9 10" key="1">
    <citation type="journal article" date="2020" name="Front. Plant Sci.">
        <title>Isolation of Rhizosphere Bacteria That Improve Quality and Water Stress Tolerance in Greenhouse Ornamentals.</title>
        <authorList>
            <person name="Nordstedt N.P."/>
            <person name="Jones M.L."/>
        </authorList>
    </citation>
    <scope>NUCLEOTIDE SEQUENCE [LARGE SCALE GENOMIC DNA]</scope>
    <source>
        <strain evidence="9 10">C7D2</strain>
    </source>
</reference>
<dbReference type="EC" id="1.2.1.50" evidence="4"/>
<comment type="caution">
    <text evidence="9">The sequence shown here is derived from an EMBL/GenBank/DDBJ whole genome shotgun (WGS) entry which is preliminary data.</text>
</comment>
<dbReference type="AlphaFoldDB" id="A0A7Y5Z514"/>
<accession>A0A7Y5Z514</accession>
<dbReference type="UniPathway" id="UPA00569"/>
<evidence type="ECO:0000256" key="8">
    <source>
        <dbReference type="ARBA" id="ARBA00049412"/>
    </source>
</evidence>
<gene>
    <name evidence="9" type="ORF">HNO91_12310</name>
</gene>
<dbReference type="GO" id="GO:0003995">
    <property type="term" value="F:acyl-CoA dehydrogenase activity"/>
    <property type="evidence" value="ECO:0007669"/>
    <property type="project" value="InterPro"/>
</dbReference>
<dbReference type="Gene3D" id="3.40.605.10">
    <property type="entry name" value="Aldehyde Dehydrogenase, Chain A, domain 1"/>
    <property type="match status" value="1"/>
</dbReference>
<dbReference type="InterPro" id="IPR008670">
    <property type="entry name" value="CoA_reduct_LuxC"/>
</dbReference>
<dbReference type="PANTHER" id="PTHR43845">
    <property type="entry name" value="BLR5969 PROTEIN"/>
    <property type="match status" value="1"/>
</dbReference>
<dbReference type="Gene3D" id="3.40.50.12780">
    <property type="entry name" value="N-terminal domain of ligase-like"/>
    <property type="match status" value="1"/>
</dbReference>
<sequence>MYLINGQLNGSLTLDQALDRLQAQLPALLAWAPTNASVLDCAEAFAQGLRVGREAFLDEDQRQALIAFCGREHLSLKLARELGPDPRSLRRIDYSDGPFESWQPLGLVVHVTPSNAPLLAFCAALESLLAGNINWIRPSTRDGELTARLLAAFLAYDSSGRLCDYLAVLPVPHHDSQRLFALAQGVSAWGGETALKALREQVPSGCRWIDWGHRVSFAYITPHAASPQALDSLVDEICRLDQQACSSPQWLLVDTDDPVVMEQVGNALAAAFERRAGRWPALALTTAEACEITTRTALARLDQSFAGHAGQVWAGEGWRVLWEHHRDLSPSPLFRTLLLRPVPQVRVTETLLPWRNVLQSCALICEPEQAPGLARRLIAAGVSRISTTREIQQGYDGEPHDGVYALQRLSRRVSVGLEPHVASHRVTLDTSPAPISMNPSAPIMDKAGFMALPIDPKAQLFFRSGGSSGEPVLSCYSYRDFDRHMRAAADGLRAAGLDPAHDRVMNLFYGGNLYGGFFSFSKILEQMSVVHYPMGAPTDKAFDEIARMIVAHGINTLIGMPSTLHRLFSSQRRILQGYGAVRKVLLGGEHLGPASRQLFLDSGVSSIRSALYGSVDAGPLGHACAASDDGVFHLMDDIQHLEIIDLERDAPVTPGETGRLLFTSRQRQVQPLQRYDVGDCGRWLPGPCPCGLASPRFELRQRHGLVLRVATESINTRALAELAQVAIQVILDHDSSGCERMLIRADGEAETVRRKVLALPPLCASVDAALLVLEVQRCTPECFEQNRHSGKVPLVIDNRSPG</sequence>
<dbReference type="GO" id="GO:0008218">
    <property type="term" value="P:bioluminescence"/>
    <property type="evidence" value="ECO:0007669"/>
    <property type="project" value="UniProtKB-KW"/>
</dbReference>
<dbReference type="InterPro" id="IPR016163">
    <property type="entry name" value="Ald_DH_C"/>
</dbReference>
<evidence type="ECO:0000256" key="1">
    <source>
        <dbReference type="ARBA" id="ARBA00003277"/>
    </source>
</evidence>
<evidence type="ECO:0000256" key="5">
    <source>
        <dbReference type="ARBA" id="ARBA00022857"/>
    </source>
</evidence>
<dbReference type="Gene3D" id="3.40.309.10">
    <property type="entry name" value="Aldehyde Dehydrogenase, Chain A, domain 2"/>
    <property type="match status" value="1"/>
</dbReference>
<name>A0A7Y5Z514_9PSED</name>
<dbReference type="GO" id="GO:0050062">
    <property type="term" value="F:long-chain-fatty-acyl-CoA reductase activity"/>
    <property type="evidence" value="ECO:0007669"/>
    <property type="project" value="UniProtKB-EC"/>
</dbReference>
<dbReference type="PANTHER" id="PTHR43845:SF1">
    <property type="entry name" value="BLR5969 PROTEIN"/>
    <property type="match status" value="1"/>
</dbReference>
<proteinExistence type="inferred from homology"/>
<evidence type="ECO:0000313" key="10">
    <source>
        <dbReference type="Proteomes" id="UP000536720"/>
    </source>
</evidence>
<keyword evidence="5" id="KW-0521">NADP</keyword>
<comment type="pathway">
    <text evidence="2">Lipid metabolism; fatty acid reduction for biolumincescence.</text>
</comment>
<comment type="catalytic activity">
    <reaction evidence="8">
        <text>a long-chain fatty aldehyde + NADP(+) + CoA = a long-chain fatty acyl-CoA + NADPH + H(+)</text>
        <dbReference type="Rhea" id="RHEA:15437"/>
        <dbReference type="ChEBI" id="CHEBI:15378"/>
        <dbReference type="ChEBI" id="CHEBI:17176"/>
        <dbReference type="ChEBI" id="CHEBI:57287"/>
        <dbReference type="ChEBI" id="CHEBI:57783"/>
        <dbReference type="ChEBI" id="CHEBI:58349"/>
        <dbReference type="ChEBI" id="CHEBI:83139"/>
        <dbReference type="EC" id="1.2.1.50"/>
    </reaction>
</comment>
<dbReference type="EMBL" id="JABFMR010000008">
    <property type="protein sequence ID" value="NUT87210.1"/>
    <property type="molecule type" value="Genomic_DNA"/>
</dbReference>
<dbReference type="InterPro" id="IPR042099">
    <property type="entry name" value="ANL_N_sf"/>
</dbReference>
<evidence type="ECO:0000256" key="2">
    <source>
        <dbReference type="ARBA" id="ARBA00004908"/>
    </source>
</evidence>
<comment type="function">
    <text evidence="1">LuxC is the fatty acid reductase enzyme responsible for synthesis of the aldehyde substrate for the luminescent reaction catalyzed by luciferase.</text>
</comment>
<evidence type="ECO:0000313" key="9">
    <source>
        <dbReference type="EMBL" id="NUT87210.1"/>
    </source>
</evidence>
<dbReference type="Proteomes" id="UP000536720">
    <property type="component" value="Unassembled WGS sequence"/>
</dbReference>
<comment type="similarity">
    <text evidence="3">Belongs to the LuxC family.</text>
</comment>
<organism evidence="9 10">
    <name type="scientific">Pseudomonas corrugata</name>
    <dbReference type="NCBI Taxonomy" id="47879"/>
    <lineage>
        <taxon>Bacteria</taxon>
        <taxon>Pseudomonadati</taxon>
        <taxon>Pseudomonadota</taxon>
        <taxon>Gammaproteobacteria</taxon>
        <taxon>Pseudomonadales</taxon>
        <taxon>Pseudomonadaceae</taxon>
        <taxon>Pseudomonas</taxon>
    </lineage>
</organism>
<evidence type="ECO:0000256" key="3">
    <source>
        <dbReference type="ARBA" id="ARBA00010915"/>
    </source>
</evidence>
<dbReference type="SUPFAM" id="SSF53720">
    <property type="entry name" value="ALDH-like"/>
    <property type="match status" value="1"/>
</dbReference>
<dbReference type="InterPro" id="IPR016161">
    <property type="entry name" value="Ald_DH/histidinol_DH"/>
</dbReference>